<dbReference type="EMBL" id="CM047591">
    <property type="protein sequence ID" value="KAI9918219.1"/>
    <property type="molecule type" value="Genomic_DNA"/>
</dbReference>
<dbReference type="Proteomes" id="UP001163321">
    <property type="component" value="Chromosome 12"/>
</dbReference>
<comment type="caution">
    <text evidence="1">The sequence shown here is derived from an EMBL/GenBank/DDBJ whole genome shotgun (WGS) entry which is preliminary data.</text>
</comment>
<keyword evidence="2" id="KW-1185">Reference proteome</keyword>
<reference evidence="1 2" key="1">
    <citation type="journal article" date="2022" name="bioRxiv">
        <title>The genome of the oomycete Peronosclerospora sorghi, a cosmopolitan pathogen of maize and sorghum, is inflated with dispersed pseudogenes.</title>
        <authorList>
            <person name="Fletcher K."/>
            <person name="Martin F."/>
            <person name="Isakeit T."/>
            <person name="Cavanaugh K."/>
            <person name="Magill C."/>
            <person name="Michelmore R."/>
        </authorList>
    </citation>
    <scope>NUCLEOTIDE SEQUENCE [LARGE SCALE GENOMIC DNA]</scope>
    <source>
        <strain evidence="1">P6</strain>
    </source>
</reference>
<name>A0ACC0WHB1_9STRA</name>
<protein>
    <submittedName>
        <fullName evidence="1">Uncharacterized protein</fullName>
    </submittedName>
</protein>
<evidence type="ECO:0000313" key="1">
    <source>
        <dbReference type="EMBL" id="KAI9918219.1"/>
    </source>
</evidence>
<proteinExistence type="predicted"/>
<accession>A0ACC0WHB1</accession>
<sequence length="99" mass="11757">MRLRTVDRDVELNLWKLTVRVSWESECSGNALLVDQTPTHLYLLANLHLWIDDTFKDYLNDDFKLHIKRYKRLCSSMKTNGNNRKEADIKDANVVRSKY</sequence>
<gene>
    <name evidence="1" type="ORF">PsorP6_011843</name>
</gene>
<organism evidence="1 2">
    <name type="scientific">Peronosclerospora sorghi</name>
    <dbReference type="NCBI Taxonomy" id="230839"/>
    <lineage>
        <taxon>Eukaryota</taxon>
        <taxon>Sar</taxon>
        <taxon>Stramenopiles</taxon>
        <taxon>Oomycota</taxon>
        <taxon>Peronosporomycetes</taxon>
        <taxon>Peronosporales</taxon>
        <taxon>Peronosporaceae</taxon>
        <taxon>Peronosclerospora</taxon>
    </lineage>
</organism>
<evidence type="ECO:0000313" key="2">
    <source>
        <dbReference type="Proteomes" id="UP001163321"/>
    </source>
</evidence>